<name>A0A8S1H5U6_9PELO</name>
<feature type="region of interest" description="Disordered" evidence="2">
    <location>
        <begin position="37"/>
        <end position="113"/>
    </location>
</feature>
<evidence type="ECO:0000256" key="1">
    <source>
        <dbReference type="ARBA" id="ARBA00034118"/>
    </source>
</evidence>
<dbReference type="GO" id="GO:0003723">
    <property type="term" value="F:RNA binding"/>
    <property type="evidence" value="ECO:0007669"/>
    <property type="project" value="TreeGrafter"/>
</dbReference>
<evidence type="ECO:0000313" key="4">
    <source>
        <dbReference type="Proteomes" id="UP000835052"/>
    </source>
</evidence>
<comment type="caution">
    <text evidence="3">The sequence shown here is derived from an EMBL/GenBank/DDBJ whole genome shotgun (WGS) entry which is preliminary data.</text>
</comment>
<dbReference type="GO" id="GO:0005730">
    <property type="term" value="C:nucleolus"/>
    <property type="evidence" value="ECO:0007669"/>
    <property type="project" value="TreeGrafter"/>
</dbReference>
<dbReference type="GO" id="GO:0097484">
    <property type="term" value="P:dendrite extension"/>
    <property type="evidence" value="ECO:0007669"/>
    <property type="project" value="TreeGrafter"/>
</dbReference>
<dbReference type="InterPro" id="IPR018784">
    <property type="entry name" value="LLPH-like"/>
</dbReference>
<evidence type="ECO:0008006" key="5">
    <source>
        <dbReference type="Google" id="ProtNLM"/>
    </source>
</evidence>
<comment type="similarity">
    <text evidence="1">Belongs to the learning-associated protein family.</text>
</comment>
<evidence type="ECO:0000313" key="3">
    <source>
        <dbReference type="EMBL" id="CAD6190744.1"/>
    </source>
</evidence>
<dbReference type="OrthoDB" id="6257894at2759"/>
<dbReference type="Pfam" id="PF10169">
    <property type="entry name" value="LLPH"/>
    <property type="match status" value="1"/>
</dbReference>
<feature type="compositionally biased region" description="Basic and acidic residues" evidence="2">
    <location>
        <begin position="37"/>
        <end position="49"/>
    </location>
</feature>
<evidence type="ECO:0000256" key="2">
    <source>
        <dbReference type="SAM" id="MobiDB-lite"/>
    </source>
</evidence>
<proteinExistence type="inferred from homology"/>
<feature type="compositionally biased region" description="Basic residues" evidence="2">
    <location>
        <begin position="90"/>
        <end position="113"/>
    </location>
</feature>
<accession>A0A8S1H5U6</accession>
<organism evidence="3 4">
    <name type="scientific">Caenorhabditis auriculariae</name>
    <dbReference type="NCBI Taxonomy" id="2777116"/>
    <lineage>
        <taxon>Eukaryota</taxon>
        <taxon>Metazoa</taxon>
        <taxon>Ecdysozoa</taxon>
        <taxon>Nematoda</taxon>
        <taxon>Chromadorea</taxon>
        <taxon>Rhabditida</taxon>
        <taxon>Rhabditina</taxon>
        <taxon>Rhabditomorpha</taxon>
        <taxon>Rhabditoidea</taxon>
        <taxon>Rhabditidae</taxon>
        <taxon>Peloderinae</taxon>
        <taxon>Caenorhabditis</taxon>
    </lineage>
</organism>
<dbReference type="Proteomes" id="UP000835052">
    <property type="component" value="Unassembled WGS sequence"/>
</dbReference>
<reference evidence="3" key="1">
    <citation type="submission" date="2020-10" db="EMBL/GenBank/DDBJ databases">
        <authorList>
            <person name="Kikuchi T."/>
        </authorList>
    </citation>
    <scope>NUCLEOTIDE SEQUENCE</scope>
    <source>
        <strain evidence="3">NKZ352</strain>
    </source>
</reference>
<protein>
    <recommendedName>
        <fullName evidence="5">Protein LLP homolog</fullName>
    </recommendedName>
</protein>
<gene>
    <name evidence="3" type="ORF">CAUJ_LOCUS6663</name>
</gene>
<sequence length="113" mass="12691">MAKSLRSKFKRRVRAVARVKKEPKAAALLQKAVDRRQEYEAEEAAKEAAEPSTAEKVAAPEKMDDGTEKAGISLKTLKKPDGTYPAWVNSKKKQKLSKINKNAKKNKQKKRGR</sequence>
<dbReference type="PANTHER" id="PTHR34253">
    <property type="entry name" value="PROTEIN LLP HOMOLOG"/>
    <property type="match status" value="1"/>
</dbReference>
<dbReference type="EMBL" id="CAJGYM010000017">
    <property type="protein sequence ID" value="CAD6190744.1"/>
    <property type="molecule type" value="Genomic_DNA"/>
</dbReference>
<dbReference type="PANTHER" id="PTHR34253:SF1">
    <property type="entry name" value="PROTEIN LLP HOMOLOG"/>
    <property type="match status" value="1"/>
</dbReference>
<dbReference type="AlphaFoldDB" id="A0A8S1H5U6"/>
<dbReference type="GO" id="GO:0001099">
    <property type="term" value="F:basal RNA polymerase II transcription machinery binding"/>
    <property type="evidence" value="ECO:0007669"/>
    <property type="project" value="TreeGrafter"/>
</dbReference>
<feature type="compositionally biased region" description="Basic and acidic residues" evidence="2">
    <location>
        <begin position="58"/>
        <end position="68"/>
    </location>
</feature>
<keyword evidence="4" id="KW-1185">Reference proteome</keyword>